<keyword evidence="6" id="KW-0456">Lyase</keyword>
<evidence type="ECO:0000256" key="4">
    <source>
        <dbReference type="ARBA" id="ARBA00022898"/>
    </source>
</evidence>
<keyword evidence="7" id="KW-1185">Reference proteome</keyword>
<organism evidence="6 7">
    <name type="scientific">Rubellimicrobium mesophilum DSM 19309</name>
    <dbReference type="NCBI Taxonomy" id="442562"/>
    <lineage>
        <taxon>Bacteria</taxon>
        <taxon>Pseudomonadati</taxon>
        <taxon>Pseudomonadota</taxon>
        <taxon>Alphaproteobacteria</taxon>
        <taxon>Rhodobacterales</taxon>
        <taxon>Roseobacteraceae</taxon>
        <taxon>Rubellimicrobium</taxon>
    </lineage>
</organism>
<dbReference type="PATRIC" id="fig|442562.3.peg.734"/>
<name>A0A017HSX8_9RHOB</name>
<comment type="similarity">
    <text evidence="2">Belongs to the threonine aldolase family.</text>
</comment>
<gene>
    <name evidence="6" type="ORF">Rumeso_00738</name>
</gene>
<comment type="subunit">
    <text evidence="3">Homotetramer.</text>
</comment>
<dbReference type="InterPro" id="IPR015422">
    <property type="entry name" value="PyrdxlP-dep_Trfase_small"/>
</dbReference>
<evidence type="ECO:0000256" key="3">
    <source>
        <dbReference type="ARBA" id="ARBA00011881"/>
    </source>
</evidence>
<dbReference type="GO" id="GO:0006520">
    <property type="term" value="P:amino acid metabolic process"/>
    <property type="evidence" value="ECO:0007669"/>
    <property type="project" value="InterPro"/>
</dbReference>
<dbReference type="InterPro" id="IPR015424">
    <property type="entry name" value="PyrdxlP-dep_Trfase"/>
</dbReference>
<evidence type="ECO:0000313" key="6">
    <source>
        <dbReference type="EMBL" id="EYD77572.1"/>
    </source>
</evidence>
<evidence type="ECO:0000256" key="1">
    <source>
        <dbReference type="ARBA" id="ARBA00001933"/>
    </source>
</evidence>
<comment type="cofactor">
    <cofactor evidence="1">
        <name>pyridoxal 5'-phosphate</name>
        <dbReference type="ChEBI" id="CHEBI:597326"/>
    </cofactor>
</comment>
<evidence type="ECO:0000313" key="7">
    <source>
        <dbReference type="Proteomes" id="UP000019666"/>
    </source>
</evidence>
<dbReference type="Proteomes" id="UP000019666">
    <property type="component" value="Unassembled WGS sequence"/>
</dbReference>
<keyword evidence="4" id="KW-0663">Pyridoxal phosphate</keyword>
<feature type="domain" description="Aromatic amino acid beta-eliminating lyase/threonine aldolase" evidence="5">
    <location>
        <begin position="3"/>
        <end position="287"/>
    </location>
</feature>
<accession>A0A017HSX8</accession>
<reference evidence="6 7" key="1">
    <citation type="submission" date="2013-02" db="EMBL/GenBank/DDBJ databases">
        <authorList>
            <person name="Fiebig A."/>
            <person name="Goeker M."/>
            <person name="Klenk H.-P.P."/>
        </authorList>
    </citation>
    <scope>NUCLEOTIDE SEQUENCE [LARGE SCALE GENOMIC DNA]</scope>
    <source>
        <strain evidence="6 7">DSM 19309</strain>
    </source>
</reference>
<sequence>MNFASDNAGPVHPRVMAALIEANEGHAPSYGADRWTAEATARIREVFEAPDAAVHLVATGTAANSLALATLAKPWDAIFCTAVAHAQEDETNAPELFTGGAKMIPIPAPEAKLTPEALRSAMASVGLGVHNPQRGPVTLTTVTERGTVYSLEEVRAVTAVAKEFGAPVHMDGARFANALVALDASPADMTWRAGVDAVSFGGTKNGLMGVEAVVLFNPARSWEFELRRKRAAQLFSKHRYLGAQMAAYLTDGLWLDMARAANGAMALLVEGLRALGGTPAWEPAANLVFLRLPRQVHQRLRATGATYYLFEGPLESGDPDEPLLCRLVCDWSTGPGAVDRFLAAAAGQPLPPSVPPC</sequence>
<dbReference type="PANTHER" id="PTHR48097">
    <property type="entry name" value="L-THREONINE ALDOLASE-RELATED"/>
    <property type="match status" value="1"/>
</dbReference>
<dbReference type="EC" id="4.1.2.5" evidence="6"/>
<dbReference type="EMBL" id="AOSK01000024">
    <property type="protein sequence ID" value="EYD77572.1"/>
    <property type="molecule type" value="Genomic_DNA"/>
</dbReference>
<dbReference type="GO" id="GO:0004793">
    <property type="term" value="F:threonine aldolase activity"/>
    <property type="evidence" value="ECO:0007669"/>
    <property type="project" value="UniProtKB-EC"/>
</dbReference>
<protein>
    <submittedName>
        <fullName evidence="6">Low-specificity L-threonine aldolase</fullName>
        <ecNumber evidence="6">4.1.2.5</ecNumber>
    </submittedName>
</protein>
<dbReference type="Pfam" id="PF01212">
    <property type="entry name" value="Beta_elim_lyase"/>
    <property type="match status" value="1"/>
</dbReference>
<dbReference type="InterPro" id="IPR015421">
    <property type="entry name" value="PyrdxlP-dep_Trfase_major"/>
</dbReference>
<dbReference type="AlphaFoldDB" id="A0A017HSX8"/>
<dbReference type="PANTHER" id="PTHR48097:SF5">
    <property type="entry name" value="LOW SPECIFICITY L-THREONINE ALDOLASE"/>
    <property type="match status" value="1"/>
</dbReference>
<evidence type="ECO:0000256" key="2">
    <source>
        <dbReference type="ARBA" id="ARBA00006966"/>
    </source>
</evidence>
<dbReference type="HOGENOM" id="CLU_049619_0_0_5"/>
<comment type="caution">
    <text evidence="6">The sequence shown here is derived from an EMBL/GenBank/DDBJ whole genome shotgun (WGS) entry which is preliminary data.</text>
</comment>
<dbReference type="Gene3D" id="3.40.640.10">
    <property type="entry name" value="Type I PLP-dependent aspartate aminotransferase-like (Major domain)"/>
    <property type="match status" value="1"/>
</dbReference>
<proteinExistence type="inferred from homology"/>
<dbReference type="SUPFAM" id="SSF53383">
    <property type="entry name" value="PLP-dependent transferases"/>
    <property type="match status" value="1"/>
</dbReference>
<dbReference type="RefSeq" id="WP_037281653.1">
    <property type="nucleotide sequence ID" value="NZ_KK088593.1"/>
</dbReference>
<evidence type="ECO:0000259" key="5">
    <source>
        <dbReference type="Pfam" id="PF01212"/>
    </source>
</evidence>
<dbReference type="OrthoDB" id="9774495at2"/>
<dbReference type="STRING" id="442562.Rumeso_00738"/>
<dbReference type="Gene3D" id="3.90.1150.10">
    <property type="entry name" value="Aspartate Aminotransferase, domain 1"/>
    <property type="match status" value="1"/>
</dbReference>
<dbReference type="InterPro" id="IPR001597">
    <property type="entry name" value="ArAA_b-elim_lyase/Thr_aldolase"/>
</dbReference>